<evidence type="ECO:0000256" key="1">
    <source>
        <dbReference type="ARBA" id="ARBA00004442"/>
    </source>
</evidence>
<evidence type="ECO:0000256" key="4">
    <source>
        <dbReference type="ARBA" id="ARBA00023136"/>
    </source>
</evidence>
<comment type="caution">
    <text evidence="9">The sequence shown here is derived from an EMBL/GenBank/DDBJ whole genome shotgun (WGS) entry which is preliminary data.</text>
</comment>
<dbReference type="Pfam" id="PF14322">
    <property type="entry name" value="SusD-like_3"/>
    <property type="match status" value="1"/>
</dbReference>
<feature type="domain" description="RagB/SusD" evidence="7">
    <location>
        <begin position="325"/>
        <end position="468"/>
    </location>
</feature>
<feature type="chain" id="PRO_5045837550" evidence="6">
    <location>
        <begin position="22"/>
        <end position="468"/>
    </location>
</feature>
<sequence length="468" mass="51898">MYIKKSIVFLSLAALAFQSCSKLDTPPSDYIDPTKAFRNLDDLNLGVLGAYAPLSSTLIEAVAVVSDEAMLPTENTVSNTSAHRWLYNSSSGSVTSAFYEYYVAIDRANRVLEAVPNIPASGSQSRLDQYHGEMLALKAYAHFELLRAYASSYEPDGLGVPYMKERKLGYPPRETVKSNFDNINADLKAAKDLIPSGFSDNSRITKTAISAIQARVALYEKKWSDAIAYASEVIASEPLAAKNDFGKIWKDESQAEVVWKLARGIGDSRIGAAFFRETGEIVLYAPSFKLIDLFGTTAQRGDDVRFSSYIRYAPTRPAGKSQYLVDKYVGGNPSYQGLTAVKLFRTGEMYLIRAEAELEANGSAGITAAAKDLNDLRRGRIYNYIDQTFTDKQSLLNAIYNERFKELAFEGHRFFDLKRRNLPVERTTQDAINTSGAIKLNPTAAQYCFPIPADEMAVNKGMIQNPNY</sequence>
<evidence type="ECO:0000313" key="9">
    <source>
        <dbReference type="EMBL" id="MCD2422343.1"/>
    </source>
</evidence>
<reference evidence="9 10" key="1">
    <citation type="submission" date="2021-11" db="EMBL/GenBank/DDBJ databases">
        <title>Genomic of Niabella pedocola.</title>
        <authorList>
            <person name="Wu T."/>
        </authorList>
    </citation>
    <scope>NUCLEOTIDE SEQUENCE [LARGE SCALE GENOMIC DNA]</scope>
    <source>
        <strain evidence="9 10">JCM 31011</strain>
    </source>
</reference>
<comment type="similarity">
    <text evidence="2">Belongs to the SusD family.</text>
</comment>
<organism evidence="9 10">
    <name type="scientific">Niabella pedocola</name>
    <dbReference type="NCBI Taxonomy" id="1752077"/>
    <lineage>
        <taxon>Bacteria</taxon>
        <taxon>Pseudomonadati</taxon>
        <taxon>Bacteroidota</taxon>
        <taxon>Chitinophagia</taxon>
        <taxon>Chitinophagales</taxon>
        <taxon>Chitinophagaceae</taxon>
        <taxon>Niabella</taxon>
    </lineage>
</organism>
<dbReference type="SUPFAM" id="SSF48452">
    <property type="entry name" value="TPR-like"/>
    <property type="match status" value="1"/>
</dbReference>
<evidence type="ECO:0000313" key="10">
    <source>
        <dbReference type="Proteomes" id="UP001199816"/>
    </source>
</evidence>
<comment type="subcellular location">
    <subcellularLocation>
        <location evidence="1">Cell outer membrane</location>
    </subcellularLocation>
</comment>
<dbReference type="RefSeq" id="WP_231003253.1">
    <property type="nucleotide sequence ID" value="NZ_JAJNEC010000004.1"/>
</dbReference>
<keyword evidence="4" id="KW-0472">Membrane</keyword>
<dbReference type="InterPro" id="IPR033985">
    <property type="entry name" value="SusD-like_N"/>
</dbReference>
<feature type="signal peptide" evidence="6">
    <location>
        <begin position="1"/>
        <end position="21"/>
    </location>
</feature>
<keyword evidence="5" id="KW-0998">Cell outer membrane</keyword>
<dbReference type="Pfam" id="PF07980">
    <property type="entry name" value="SusD_RagB"/>
    <property type="match status" value="1"/>
</dbReference>
<dbReference type="PROSITE" id="PS51257">
    <property type="entry name" value="PROKAR_LIPOPROTEIN"/>
    <property type="match status" value="1"/>
</dbReference>
<protein>
    <submittedName>
        <fullName evidence="9">RagB/SusD family nutrient uptake outer membrane protein</fullName>
    </submittedName>
</protein>
<evidence type="ECO:0000256" key="2">
    <source>
        <dbReference type="ARBA" id="ARBA00006275"/>
    </source>
</evidence>
<dbReference type="Proteomes" id="UP001199816">
    <property type="component" value="Unassembled WGS sequence"/>
</dbReference>
<gene>
    <name evidence="9" type="ORF">LQ567_06180</name>
</gene>
<dbReference type="InterPro" id="IPR012944">
    <property type="entry name" value="SusD_RagB_dom"/>
</dbReference>
<evidence type="ECO:0000259" key="7">
    <source>
        <dbReference type="Pfam" id="PF07980"/>
    </source>
</evidence>
<dbReference type="Gene3D" id="1.25.40.390">
    <property type="match status" value="1"/>
</dbReference>
<dbReference type="EMBL" id="JAJNEC010000004">
    <property type="protein sequence ID" value="MCD2422343.1"/>
    <property type="molecule type" value="Genomic_DNA"/>
</dbReference>
<evidence type="ECO:0000259" key="8">
    <source>
        <dbReference type="Pfam" id="PF14322"/>
    </source>
</evidence>
<dbReference type="InterPro" id="IPR011990">
    <property type="entry name" value="TPR-like_helical_dom_sf"/>
</dbReference>
<keyword evidence="3 6" id="KW-0732">Signal</keyword>
<evidence type="ECO:0000256" key="6">
    <source>
        <dbReference type="SAM" id="SignalP"/>
    </source>
</evidence>
<name>A0ABS8PML5_9BACT</name>
<accession>A0ABS8PML5</accession>
<keyword evidence="10" id="KW-1185">Reference proteome</keyword>
<feature type="domain" description="SusD-like N-terminal" evidence="8">
    <location>
        <begin position="74"/>
        <end position="218"/>
    </location>
</feature>
<evidence type="ECO:0000256" key="3">
    <source>
        <dbReference type="ARBA" id="ARBA00022729"/>
    </source>
</evidence>
<evidence type="ECO:0000256" key="5">
    <source>
        <dbReference type="ARBA" id="ARBA00023237"/>
    </source>
</evidence>
<proteinExistence type="inferred from homology"/>